<proteinExistence type="predicted"/>
<dbReference type="Gene3D" id="1.10.10.10">
    <property type="entry name" value="Winged helix-like DNA-binding domain superfamily/Winged helix DNA-binding domain"/>
    <property type="match status" value="1"/>
</dbReference>
<keyword evidence="3" id="KW-0804">Transcription</keyword>
<dbReference type="EMBL" id="JGYV01000001">
    <property type="protein sequence ID" value="KFI65989.1"/>
    <property type="molecule type" value="Genomic_DNA"/>
</dbReference>
<reference evidence="5 6" key="1">
    <citation type="submission" date="2014-03" db="EMBL/GenBank/DDBJ databases">
        <title>Genomics of Bifidobacteria.</title>
        <authorList>
            <person name="Ventura M."/>
            <person name="Milani C."/>
            <person name="Lugli G.A."/>
        </authorList>
    </citation>
    <scope>NUCLEOTIDE SEQUENCE [LARGE SCALE GENOMIC DNA]</scope>
    <source>
        <strain evidence="5 6">LMG 10738</strain>
    </source>
</reference>
<dbReference type="RefSeq" id="WP_033517089.1">
    <property type="nucleotide sequence ID" value="NZ_JGYV01000001.1"/>
</dbReference>
<dbReference type="Proteomes" id="UP000029067">
    <property type="component" value="Unassembled WGS sequence"/>
</dbReference>
<comment type="caution">
    <text evidence="5">The sequence shown here is derived from an EMBL/GenBank/DDBJ whole genome shotgun (WGS) entry which is preliminary data.</text>
</comment>
<feature type="domain" description="HTH hxlR-type" evidence="4">
    <location>
        <begin position="11"/>
        <end position="110"/>
    </location>
</feature>
<keyword evidence="6" id="KW-1185">Reference proteome</keyword>
<dbReference type="InterPro" id="IPR002577">
    <property type="entry name" value="HTH_HxlR"/>
</dbReference>
<evidence type="ECO:0000313" key="6">
    <source>
        <dbReference type="Proteomes" id="UP000029067"/>
    </source>
</evidence>
<evidence type="ECO:0000256" key="3">
    <source>
        <dbReference type="ARBA" id="ARBA00023163"/>
    </source>
</evidence>
<evidence type="ECO:0000256" key="2">
    <source>
        <dbReference type="ARBA" id="ARBA00023125"/>
    </source>
</evidence>
<dbReference type="InterPro" id="IPR011991">
    <property type="entry name" value="ArsR-like_HTH"/>
</dbReference>
<dbReference type="PROSITE" id="PS51118">
    <property type="entry name" value="HTH_HXLR"/>
    <property type="match status" value="1"/>
</dbReference>
<dbReference type="STRING" id="1688.BCUN_0489"/>
<sequence length="115" mass="12982">MARYDIFEKTCPLRFPLSVIGSKWGSLILLALESGDLRFSELCRAIGGISERMASQNLKYLEKYGLVRRHVIGNTAPPQVRYSLTPLGHDFVVPLTRMVNLADANATQMLWSDRQ</sequence>
<keyword evidence="1" id="KW-0805">Transcription regulation</keyword>
<keyword evidence="2" id="KW-0238">DNA-binding</keyword>
<evidence type="ECO:0000313" key="5">
    <source>
        <dbReference type="EMBL" id="KFI65989.1"/>
    </source>
</evidence>
<dbReference type="PANTHER" id="PTHR33204:SF37">
    <property type="entry name" value="HTH-TYPE TRANSCRIPTIONAL REGULATOR YODB"/>
    <property type="match status" value="1"/>
</dbReference>
<name>A0A087B4N9_9BIFI</name>
<dbReference type="PANTHER" id="PTHR33204">
    <property type="entry name" value="TRANSCRIPTIONAL REGULATOR, MARR FAMILY"/>
    <property type="match status" value="1"/>
</dbReference>
<dbReference type="InterPro" id="IPR036390">
    <property type="entry name" value="WH_DNA-bd_sf"/>
</dbReference>
<accession>A0A087B4N9</accession>
<dbReference type="AlphaFoldDB" id="A0A087B4N9"/>
<evidence type="ECO:0000259" key="4">
    <source>
        <dbReference type="PROSITE" id="PS51118"/>
    </source>
</evidence>
<organism evidence="5 6">
    <name type="scientific">Bifidobacterium cuniculi</name>
    <dbReference type="NCBI Taxonomy" id="1688"/>
    <lineage>
        <taxon>Bacteria</taxon>
        <taxon>Bacillati</taxon>
        <taxon>Actinomycetota</taxon>
        <taxon>Actinomycetes</taxon>
        <taxon>Bifidobacteriales</taxon>
        <taxon>Bifidobacteriaceae</taxon>
        <taxon>Bifidobacterium</taxon>
    </lineage>
</organism>
<protein>
    <submittedName>
        <fullName evidence="5">Putative transcriptional regulator protein</fullName>
    </submittedName>
</protein>
<dbReference type="InterPro" id="IPR036388">
    <property type="entry name" value="WH-like_DNA-bd_sf"/>
</dbReference>
<dbReference type="OrthoDB" id="3481682at2"/>
<gene>
    <name evidence="5" type="ORF">BCUN_0489</name>
</gene>
<dbReference type="eggNOG" id="COG1733">
    <property type="taxonomic scope" value="Bacteria"/>
</dbReference>
<dbReference type="CDD" id="cd00090">
    <property type="entry name" value="HTH_ARSR"/>
    <property type="match status" value="1"/>
</dbReference>
<dbReference type="Pfam" id="PF01638">
    <property type="entry name" value="HxlR"/>
    <property type="match status" value="1"/>
</dbReference>
<evidence type="ECO:0000256" key="1">
    <source>
        <dbReference type="ARBA" id="ARBA00023015"/>
    </source>
</evidence>
<dbReference type="GO" id="GO:0003677">
    <property type="term" value="F:DNA binding"/>
    <property type="evidence" value="ECO:0007669"/>
    <property type="project" value="UniProtKB-KW"/>
</dbReference>
<dbReference type="SUPFAM" id="SSF46785">
    <property type="entry name" value="Winged helix' DNA-binding domain"/>
    <property type="match status" value="1"/>
</dbReference>